<dbReference type="PROSITE" id="PS51257">
    <property type="entry name" value="PROKAR_LIPOPROTEIN"/>
    <property type="match status" value="1"/>
</dbReference>
<feature type="coiled-coil region" evidence="1">
    <location>
        <begin position="113"/>
        <end position="140"/>
    </location>
</feature>
<feature type="transmembrane region" description="Helical" evidence="2">
    <location>
        <begin position="67"/>
        <end position="85"/>
    </location>
</feature>
<evidence type="ECO:0008006" key="5">
    <source>
        <dbReference type="Google" id="ProtNLM"/>
    </source>
</evidence>
<reference evidence="3" key="1">
    <citation type="submission" date="2022-06" db="EMBL/GenBank/DDBJ databases">
        <title>Akkermansia biwalacus sp. nov., an anaerobic mucin-degrading bacterium isolated from human intestine.</title>
        <authorList>
            <person name="Kobayashi Y."/>
            <person name="Inoue S."/>
            <person name="Kawahara T."/>
            <person name="Kohda N."/>
        </authorList>
    </citation>
    <scope>NUCLEOTIDE SEQUENCE</scope>
    <source>
        <strain evidence="3">WON2089</strain>
    </source>
</reference>
<evidence type="ECO:0000256" key="2">
    <source>
        <dbReference type="SAM" id="Phobius"/>
    </source>
</evidence>
<dbReference type="Proteomes" id="UP001062263">
    <property type="component" value="Chromosome"/>
</dbReference>
<feature type="transmembrane region" description="Helical" evidence="2">
    <location>
        <begin position="37"/>
        <end position="55"/>
    </location>
</feature>
<keyword evidence="4" id="KW-1185">Reference proteome</keyword>
<protein>
    <recommendedName>
        <fullName evidence="5">Glycine zipper domain-containing protein</fullName>
    </recommendedName>
</protein>
<dbReference type="EMBL" id="AP025943">
    <property type="protein sequence ID" value="BDL43974.1"/>
    <property type="molecule type" value="Genomic_DNA"/>
</dbReference>
<organism evidence="3 4">
    <name type="scientific">Akkermansia biwaensis</name>
    <dbReference type="NCBI Taxonomy" id="2946555"/>
    <lineage>
        <taxon>Bacteria</taxon>
        <taxon>Pseudomonadati</taxon>
        <taxon>Verrucomicrobiota</taxon>
        <taxon>Verrucomicrobiia</taxon>
        <taxon>Verrucomicrobiales</taxon>
        <taxon>Akkermansiaceae</taxon>
        <taxon>Akkermansia</taxon>
    </lineage>
</organism>
<dbReference type="RefSeq" id="WP_215437618.1">
    <property type="nucleotide sequence ID" value="NZ_AP025943.1"/>
</dbReference>
<keyword evidence="2" id="KW-0812">Transmembrane</keyword>
<evidence type="ECO:0000313" key="3">
    <source>
        <dbReference type="EMBL" id="BDL43974.1"/>
    </source>
</evidence>
<gene>
    <name evidence="3" type="ORF">Abiwalacus_15480</name>
</gene>
<sequence>MNNKHYFKNAFVLLMEAGVLTFGLGSCANMSDTTKTYAQATGIGAAGGAGVGALAGQAIGGDTKSTVIGAAIGGSIGAIAGWFWGDYVVQQKKEYASVEEQIRHSNQVMDKLIAQTKSRNAELAQSIANLKKEKRNLASSDVKTKSQKMTREVDKRISILNEEVTLARKAADNASGNQKIALRGKISTLSHEINSLAKHKKALSTLSA</sequence>
<proteinExistence type="predicted"/>
<keyword evidence="2" id="KW-1133">Transmembrane helix</keyword>
<evidence type="ECO:0000313" key="4">
    <source>
        <dbReference type="Proteomes" id="UP001062263"/>
    </source>
</evidence>
<name>A0ABM7ZGR0_9BACT</name>
<keyword evidence="2" id="KW-0472">Membrane</keyword>
<keyword evidence="1" id="KW-0175">Coiled coil</keyword>
<accession>A0ABM7ZGR0</accession>
<evidence type="ECO:0000256" key="1">
    <source>
        <dbReference type="SAM" id="Coils"/>
    </source>
</evidence>